<proteinExistence type="predicted"/>
<dbReference type="AlphaFoldDB" id="A0A1Y5XJU4"/>
<dbReference type="EMBL" id="FWXV01000002">
    <property type="protein sequence ID" value="SMC99201.1"/>
    <property type="molecule type" value="Genomic_DNA"/>
</dbReference>
<sequence length="96" mass="10438">MALAPPSSADVAIPGRAWDGHDYASSDGRWVEVCDMEDDANRVYGESETTTGTHRVFDGNGHAGGCGNAIFNRVREFRVCEEIDFWPDSCSGWVGP</sequence>
<protein>
    <submittedName>
        <fullName evidence="1">Uncharacterized protein</fullName>
    </submittedName>
</protein>
<organism evidence="1 2">
    <name type="scientific">Kibdelosporangium aridum</name>
    <dbReference type="NCBI Taxonomy" id="2030"/>
    <lineage>
        <taxon>Bacteria</taxon>
        <taxon>Bacillati</taxon>
        <taxon>Actinomycetota</taxon>
        <taxon>Actinomycetes</taxon>
        <taxon>Pseudonocardiales</taxon>
        <taxon>Pseudonocardiaceae</taxon>
        <taxon>Kibdelosporangium</taxon>
    </lineage>
</organism>
<reference evidence="1 2" key="1">
    <citation type="submission" date="2017-04" db="EMBL/GenBank/DDBJ databases">
        <authorList>
            <person name="Afonso C.L."/>
            <person name="Miller P.J."/>
            <person name="Scott M.A."/>
            <person name="Spackman E."/>
            <person name="Goraichik I."/>
            <person name="Dimitrov K.M."/>
            <person name="Suarez D.L."/>
            <person name="Swayne D.E."/>
        </authorList>
    </citation>
    <scope>NUCLEOTIDE SEQUENCE [LARGE SCALE GENOMIC DNA]</scope>
    <source>
        <strain evidence="1 2">DSM 43828</strain>
    </source>
</reference>
<keyword evidence="2" id="KW-1185">Reference proteome</keyword>
<evidence type="ECO:0000313" key="2">
    <source>
        <dbReference type="Proteomes" id="UP000192674"/>
    </source>
</evidence>
<dbReference type="Proteomes" id="UP000192674">
    <property type="component" value="Unassembled WGS sequence"/>
</dbReference>
<evidence type="ECO:0000313" key="1">
    <source>
        <dbReference type="EMBL" id="SMC99201.1"/>
    </source>
</evidence>
<accession>A0A1Y5XJU4</accession>
<gene>
    <name evidence="1" type="ORF">SAMN05661093_03650</name>
</gene>
<name>A0A1Y5XJU4_KIBAR</name>